<feature type="transmembrane region" description="Helical" evidence="1">
    <location>
        <begin position="49"/>
        <end position="69"/>
    </location>
</feature>
<keyword evidence="1" id="KW-0812">Transmembrane</keyword>
<dbReference type="InterPro" id="IPR025333">
    <property type="entry name" value="DUF4239"/>
</dbReference>
<feature type="transmembrane region" description="Helical" evidence="1">
    <location>
        <begin position="6"/>
        <end position="28"/>
    </location>
</feature>
<organism evidence="2">
    <name type="scientific">mine drainage metagenome</name>
    <dbReference type="NCBI Taxonomy" id="410659"/>
    <lineage>
        <taxon>unclassified sequences</taxon>
        <taxon>metagenomes</taxon>
        <taxon>ecological metagenomes</taxon>
    </lineage>
</organism>
<sequence>MDWIYGIPTWLFAIVAISLACTLAAFGLSIFERRVSLASLTHNDVAGPIVTTIGTILAVILSFMVVTVWQEFDQAAATVQNEAAALGDLYHLCETLPKSFAMPLRSEIVLYVRAVVNREWPAMQHGDFSRQARDRAHTIMERVASFHPADARQAAVLASMLDLTNRFVDQRRTRLFDNQESIPPVLWGMMLFISLVTVAGSYLFRVQSRPAHYLMTILLAATIVATMVVIAELDLPFRGDVHISPTAFVRTRLATNSQL</sequence>
<dbReference type="Pfam" id="PF14023">
    <property type="entry name" value="Bestrophin-like"/>
    <property type="match status" value="1"/>
</dbReference>
<reference evidence="2" key="1">
    <citation type="submission" date="2009-10" db="EMBL/GenBank/DDBJ databases">
        <title>Diversity of trophic interactions inside an arsenic-rich microbial ecosystem.</title>
        <authorList>
            <person name="Bertin P.N."/>
            <person name="Heinrich-Salmeron A."/>
            <person name="Pelletier E."/>
            <person name="Goulhen-Chollet F."/>
            <person name="Arsene-Ploetze F."/>
            <person name="Gallien S."/>
            <person name="Calteau A."/>
            <person name="Vallenet D."/>
            <person name="Casiot C."/>
            <person name="Chane-Woon-Ming B."/>
            <person name="Giloteaux L."/>
            <person name="Barakat M."/>
            <person name="Bonnefoy V."/>
            <person name="Bruneel O."/>
            <person name="Chandler M."/>
            <person name="Cleiss J."/>
            <person name="Duran R."/>
            <person name="Elbaz-Poulichet F."/>
            <person name="Fonknechten N."/>
            <person name="Lauga B."/>
            <person name="Mornico D."/>
            <person name="Ortet P."/>
            <person name="Schaeffer C."/>
            <person name="Siguier P."/>
            <person name="Alexander Thil Smith A."/>
            <person name="Van Dorsselaer A."/>
            <person name="Weissenbach J."/>
            <person name="Medigue C."/>
            <person name="Le Paslier D."/>
        </authorList>
    </citation>
    <scope>NUCLEOTIDE SEQUENCE</scope>
</reference>
<dbReference type="AlphaFoldDB" id="E6PHR9"/>
<keyword evidence="1" id="KW-0472">Membrane</keyword>
<comment type="caution">
    <text evidence="2">The sequence shown here is derived from an EMBL/GenBank/DDBJ whole genome shotgun (WGS) entry which is preliminary data.</text>
</comment>
<dbReference type="EMBL" id="CABL01000019">
    <property type="protein sequence ID" value="CBH76007.1"/>
    <property type="molecule type" value="Genomic_DNA"/>
</dbReference>
<protein>
    <recommendedName>
        <fullName evidence="3">DUF4239 domain-containing protein</fullName>
    </recommendedName>
</protein>
<gene>
    <name evidence="2" type="ORF">CARN1_0487</name>
</gene>
<name>E6PHR9_9ZZZZ</name>
<evidence type="ECO:0000256" key="1">
    <source>
        <dbReference type="SAM" id="Phobius"/>
    </source>
</evidence>
<keyword evidence="1" id="KW-1133">Transmembrane helix</keyword>
<feature type="transmembrane region" description="Helical" evidence="1">
    <location>
        <begin position="185"/>
        <end position="204"/>
    </location>
</feature>
<proteinExistence type="predicted"/>
<accession>E6PHR9</accession>
<evidence type="ECO:0008006" key="3">
    <source>
        <dbReference type="Google" id="ProtNLM"/>
    </source>
</evidence>
<feature type="transmembrane region" description="Helical" evidence="1">
    <location>
        <begin position="211"/>
        <end position="231"/>
    </location>
</feature>
<evidence type="ECO:0000313" key="2">
    <source>
        <dbReference type="EMBL" id="CBH76007.1"/>
    </source>
</evidence>